<feature type="compositionally biased region" description="Basic and acidic residues" evidence="1">
    <location>
        <begin position="89"/>
        <end position="108"/>
    </location>
</feature>
<dbReference type="PANTHER" id="PTHR33346">
    <property type="entry name" value="DEHYDRIN XERO 2-RELATED"/>
    <property type="match status" value="1"/>
</dbReference>
<dbReference type="Pfam" id="PF00257">
    <property type="entry name" value="Dehydrin"/>
    <property type="match status" value="1"/>
</dbReference>
<accession>A0ABD3B6Q5</accession>
<dbReference type="AlphaFoldDB" id="A0ABD3B6Q5"/>
<gene>
    <name evidence="2" type="ORF">ACH5RR_002492</name>
</gene>
<proteinExistence type="predicted"/>
<evidence type="ECO:0000256" key="1">
    <source>
        <dbReference type="SAM" id="MobiDB-lite"/>
    </source>
</evidence>
<reference evidence="2 3" key="1">
    <citation type="submission" date="2024-11" db="EMBL/GenBank/DDBJ databases">
        <title>A near-complete genome assembly of Cinchona calisaya.</title>
        <authorList>
            <person name="Lian D.C."/>
            <person name="Zhao X.W."/>
            <person name="Wei L."/>
        </authorList>
    </citation>
    <scope>NUCLEOTIDE SEQUENCE [LARGE SCALE GENOMIC DNA]</scope>
    <source>
        <tissue evidence="2">Nenye</tissue>
    </source>
</reference>
<keyword evidence="3" id="KW-1185">Reference proteome</keyword>
<dbReference type="InterPro" id="IPR000167">
    <property type="entry name" value="Dehydrin"/>
</dbReference>
<evidence type="ECO:0000313" key="2">
    <source>
        <dbReference type="EMBL" id="KAL3539126.1"/>
    </source>
</evidence>
<name>A0ABD3B6Q5_9GENT</name>
<dbReference type="PANTHER" id="PTHR33346:SF53">
    <property type="entry name" value="DEHYDRIN COR47-LIKE"/>
    <property type="match status" value="1"/>
</dbReference>
<feature type="region of interest" description="Disordered" evidence="1">
    <location>
        <begin position="68"/>
        <end position="108"/>
    </location>
</feature>
<feature type="region of interest" description="Disordered" evidence="1">
    <location>
        <begin position="140"/>
        <end position="161"/>
    </location>
</feature>
<dbReference type="EMBL" id="JBJUIK010000001">
    <property type="protein sequence ID" value="KAL3539126.1"/>
    <property type="molecule type" value="Genomic_DNA"/>
</dbReference>
<dbReference type="Proteomes" id="UP001630127">
    <property type="component" value="Unassembled WGS sequence"/>
</dbReference>
<evidence type="ECO:0000313" key="3">
    <source>
        <dbReference type="Proteomes" id="UP001630127"/>
    </source>
</evidence>
<comment type="caution">
    <text evidence="2">The sequence shown here is derived from an EMBL/GenBank/DDBJ whole genome shotgun (WGS) entry which is preliminary data.</text>
</comment>
<organism evidence="2 3">
    <name type="scientific">Cinchona calisaya</name>
    <dbReference type="NCBI Taxonomy" id="153742"/>
    <lineage>
        <taxon>Eukaryota</taxon>
        <taxon>Viridiplantae</taxon>
        <taxon>Streptophyta</taxon>
        <taxon>Embryophyta</taxon>
        <taxon>Tracheophyta</taxon>
        <taxon>Spermatophyta</taxon>
        <taxon>Magnoliopsida</taxon>
        <taxon>eudicotyledons</taxon>
        <taxon>Gunneridae</taxon>
        <taxon>Pentapetalae</taxon>
        <taxon>asterids</taxon>
        <taxon>lamiids</taxon>
        <taxon>Gentianales</taxon>
        <taxon>Rubiaceae</taxon>
        <taxon>Cinchonoideae</taxon>
        <taxon>Cinchoneae</taxon>
        <taxon>Cinchona</taxon>
    </lineage>
</organism>
<protein>
    <recommendedName>
        <fullName evidence="4">Protein MNN4-like</fullName>
    </recommendedName>
</protein>
<sequence length="161" mass="18707">MVTALPQCFQPKQKTANSLTPWEIKRRNSKAMWLYMIDLEMVHKRESTELKEKHTLLEELYCTRSNLSLSSNEEVEKGGETKKRKKGLKDKIQDKMSREKEEECTNHQEDTCITIEEGNAKVENGEKTNSEELKGFLEKIKEKLPDQHKKNEEGTATPPNQ</sequence>
<evidence type="ECO:0008006" key="4">
    <source>
        <dbReference type="Google" id="ProtNLM"/>
    </source>
</evidence>
<feature type="compositionally biased region" description="Basic and acidic residues" evidence="1">
    <location>
        <begin position="140"/>
        <end position="153"/>
    </location>
</feature>